<dbReference type="RefSeq" id="WP_146324986.1">
    <property type="nucleotide sequence ID" value="NZ_BAABLR010000069.1"/>
</dbReference>
<dbReference type="Proteomes" id="UP000320791">
    <property type="component" value="Unassembled WGS sequence"/>
</dbReference>
<keyword evidence="1" id="KW-1133">Transmembrane helix</keyword>
<reference evidence="3 4" key="1">
    <citation type="submission" date="2019-08" db="EMBL/GenBank/DDBJ databases">
        <authorList>
            <person name="Lei W."/>
        </authorList>
    </citation>
    <scope>NUCLEOTIDE SEQUENCE [LARGE SCALE GENOMIC DNA]</scope>
    <source>
        <strain evidence="3 4">CCUG 58627</strain>
    </source>
</reference>
<name>A0A5C5UEP1_9CORY</name>
<keyword evidence="1" id="KW-0812">Transmembrane</keyword>
<keyword evidence="1" id="KW-0472">Membrane</keyword>
<sequence length="114" mass="11967">MSSRNVTVRRVSPVSVFRTALALSLAGLVAWILCVCIVYFVLSMVGVWEQLNGAVGGVGGSEFITFPIVLSAASLFGAMGTLCISALSPLAAMMYNAFVDLFGGIVLTLQEDSE</sequence>
<protein>
    <submittedName>
        <fullName evidence="3">DUF3566 domain-containing protein</fullName>
    </submittedName>
</protein>
<dbReference type="Pfam" id="PF12089">
    <property type="entry name" value="DUF3566"/>
    <property type="match status" value="1"/>
</dbReference>
<feature type="transmembrane region" description="Helical" evidence="1">
    <location>
        <begin position="21"/>
        <end position="44"/>
    </location>
</feature>
<accession>A0A5C5UEP1</accession>
<feature type="domain" description="DUF3566" evidence="2">
    <location>
        <begin position="5"/>
        <end position="111"/>
    </location>
</feature>
<dbReference type="InterPro" id="IPR021949">
    <property type="entry name" value="DUF3566_TM"/>
</dbReference>
<feature type="transmembrane region" description="Helical" evidence="1">
    <location>
        <begin position="64"/>
        <end position="87"/>
    </location>
</feature>
<dbReference type="EMBL" id="VOHM01000022">
    <property type="protein sequence ID" value="TWT23910.1"/>
    <property type="molecule type" value="Genomic_DNA"/>
</dbReference>
<evidence type="ECO:0000256" key="1">
    <source>
        <dbReference type="SAM" id="Phobius"/>
    </source>
</evidence>
<keyword evidence="4" id="KW-1185">Reference proteome</keyword>
<dbReference type="OrthoDB" id="3240216at2"/>
<proteinExistence type="predicted"/>
<gene>
    <name evidence="3" type="ORF">FRX94_09585</name>
</gene>
<evidence type="ECO:0000259" key="2">
    <source>
        <dbReference type="Pfam" id="PF12089"/>
    </source>
</evidence>
<organism evidence="3 4">
    <name type="scientific">Corynebacterium canis</name>
    <dbReference type="NCBI Taxonomy" id="679663"/>
    <lineage>
        <taxon>Bacteria</taxon>
        <taxon>Bacillati</taxon>
        <taxon>Actinomycetota</taxon>
        <taxon>Actinomycetes</taxon>
        <taxon>Mycobacteriales</taxon>
        <taxon>Corynebacteriaceae</taxon>
        <taxon>Corynebacterium</taxon>
    </lineage>
</organism>
<evidence type="ECO:0000313" key="4">
    <source>
        <dbReference type="Proteomes" id="UP000320791"/>
    </source>
</evidence>
<dbReference type="AlphaFoldDB" id="A0A5C5UEP1"/>
<comment type="caution">
    <text evidence="3">The sequence shown here is derived from an EMBL/GenBank/DDBJ whole genome shotgun (WGS) entry which is preliminary data.</text>
</comment>
<evidence type="ECO:0000313" key="3">
    <source>
        <dbReference type="EMBL" id="TWT23910.1"/>
    </source>
</evidence>